<proteinExistence type="predicted"/>
<dbReference type="RefSeq" id="WP_143895544.1">
    <property type="nucleotide sequence ID" value="NZ_CP041666.1"/>
</dbReference>
<dbReference type="KEGG" id="aqt:FN924_14140"/>
<evidence type="ECO:0000313" key="2">
    <source>
        <dbReference type="Proteomes" id="UP000315215"/>
    </source>
</evidence>
<name>A0A516KIJ9_9BACI</name>
<reference evidence="1 2" key="1">
    <citation type="submission" date="2019-07" db="EMBL/GenBank/DDBJ databases">
        <authorList>
            <person name="Li J."/>
        </authorList>
    </citation>
    <scope>NUCLEOTIDE SEQUENCE [LARGE SCALE GENOMIC DNA]</scope>
    <source>
        <strain evidence="1 2">TKL69</strain>
    </source>
</reference>
<organism evidence="1 2">
    <name type="scientific">Radiobacillus deserti</name>
    <dbReference type="NCBI Taxonomy" id="2594883"/>
    <lineage>
        <taxon>Bacteria</taxon>
        <taxon>Bacillati</taxon>
        <taxon>Bacillota</taxon>
        <taxon>Bacilli</taxon>
        <taxon>Bacillales</taxon>
        <taxon>Bacillaceae</taxon>
        <taxon>Radiobacillus</taxon>
    </lineage>
</organism>
<protein>
    <recommendedName>
        <fullName evidence="3">Phenylalanyl-tRNA synthetase subunit beta</fullName>
    </recommendedName>
</protein>
<evidence type="ECO:0000313" key="1">
    <source>
        <dbReference type="EMBL" id="QDP41222.1"/>
    </source>
</evidence>
<dbReference type="EMBL" id="CP041666">
    <property type="protein sequence ID" value="QDP41222.1"/>
    <property type="molecule type" value="Genomic_DNA"/>
</dbReference>
<sequence>MRKLLKILLVLVIVLIALGFGAYNLATKYASDKVMEYVSTELESSGEIKTIKQEIEQDRDLQSFLEGAEDVDPNTLPFTTKEEATKAIIKKMGLGEIQEIQSKVSDGITAEEKQEILSKVEDTLTEEELLALKVIAYKELNGN</sequence>
<keyword evidence="2" id="KW-1185">Reference proteome</keyword>
<accession>A0A516KIJ9</accession>
<dbReference type="Proteomes" id="UP000315215">
    <property type="component" value="Chromosome"/>
</dbReference>
<dbReference type="OrthoDB" id="2427603at2"/>
<evidence type="ECO:0008006" key="3">
    <source>
        <dbReference type="Google" id="ProtNLM"/>
    </source>
</evidence>
<dbReference type="AlphaFoldDB" id="A0A516KIJ9"/>
<gene>
    <name evidence="1" type="ORF">FN924_14140</name>
</gene>